<evidence type="ECO:0000256" key="1">
    <source>
        <dbReference type="SAM" id="SignalP"/>
    </source>
</evidence>
<dbReference type="PROSITE" id="PS51257">
    <property type="entry name" value="PROKAR_LIPOPROTEIN"/>
    <property type="match status" value="1"/>
</dbReference>
<name>A0ABN6N138_9BACT</name>
<proteinExistence type="predicted"/>
<keyword evidence="1" id="KW-0732">Signal</keyword>
<evidence type="ECO:0008006" key="4">
    <source>
        <dbReference type="Google" id="ProtNLM"/>
    </source>
</evidence>
<dbReference type="Proteomes" id="UP001162891">
    <property type="component" value="Chromosome"/>
</dbReference>
<protein>
    <recommendedName>
        <fullName evidence="4">Lipoprotein</fullName>
    </recommendedName>
</protein>
<dbReference type="EMBL" id="AP025591">
    <property type="protein sequence ID" value="BDG05655.1"/>
    <property type="molecule type" value="Genomic_DNA"/>
</dbReference>
<keyword evidence="3" id="KW-1185">Reference proteome</keyword>
<gene>
    <name evidence="2" type="ORF">AMOR_46510</name>
</gene>
<feature type="signal peptide" evidence="1">
    <location>
        <begin position="1"/>
        <end position="22"/>
    </location>
</feature>
<dbReference type="RefSeq" id="WP_248354680.1">
    <property type="nucleotide sequence ID" value="NZ_AP025591.1"/>
</dbReference>
<feature type="chain" id="PRO_5047282142" description="Lipoprotein" evidence="1">
    <location>
        <begin position="23"/>
        <end position="134"/>
    </location>
</feature>
<sequence length="134" mass="15414">MSALRRHVAVRALAGVFLLALAATACRRGGDGPRELLDRYFSTAVRQDYSATWECYDQNYRSKVDRDEYVQHRRDASQLVTWKVVSLEEHGDTARAQVDLVFAPSPRLGRPDPAEKKVVEDLVRERGEWRVKVW</sequence>
<evidence type="ECO:0000313" key="3">
    <source>
        <dbReference type="Proteomes" id="UP001162891"/>
    </source>
</evidence>
<accession>A0ABN6N138</accession>
<organism evidence="2 3">
    <name type="scientific">Anaeromyxobacter oryzae</name>
    <dbReference type="NCBI Taxonomy" id="2918170"/>
    <lineage>
        <taxon>Bacteria</taxon>
        <taxon>Pseudomonadati</taxon>
        <taxon>Myxococcota</taxon>
        <taxon>Myxococcia</taxon>
        <taxon>Myxococcales</taxon>
        <taxon>Cystobacterineae</taxon>
        <taxon>Anaeromyxobacteraceae</taxon>
        <taxon>Anaeromyxobacter</taxon>
    </lineage>
</organism>
<reference evidence="3" key="1">
    <citation type="journal article" date="2022" name="Int. J. Syst. Evol. Microbiol.">
        <title>Anaeromyxobacter oryzae sp. nov., Anaeromyxobacter diazotrophicus sp. nov. and Anaeromyxobacter paludicola sp. nov., isolated from paddy soils.</title>
        <authorList>
            <person name="Itoh H."/>
            <person name="Xu Z."/>
            <person name="Mise K."/>
            <person name="Masuda Y."/>
            <person name="Ushijima N."/>
            <person name="Hayakawa C."/>
            <person name="Shiratori Y."/>
            <person name="Senoo K."/>
        </authorList>
    </citation>
    <scope>NUCLEOTIDE SEQUENCE [LARGE SCALE GENOMIC DNA]</scope>
    <source>
        <strain evidence="3">Red232</strain>
    </source>
</reference>
<evidence type="ECO:0000313" key="2">
    <source>
        <dbReference type="EMBL" id="BDG05655.1"/>
    </source>
</evidence>